<protein>
    <recommendedName>
        <fullName evidence="2">DUF3700 domain-containing protein</fullName>
    </recommendedName>
</protein>
<evidence type="ECO:0000313" key="3">
    <source>
        <dbReference type="EMBL" id="ABK22413.1"/>
    </source>
</evidence>
<dbReference type="Pfam" id="PF12481">
    <property type="entry name" value="DUF3700"/>
    <property type="match status" value="1"/>
</dbReference>
<feature type="domain" description="DUF3700" evidence="2">
    <location>
        <begin position="2"/>
        <end position="226"/>
    </location>
</feature>
<name>A9NP52_PICSI</name>
<dbReference type="InterPro" id="IPR024286">
    <property type="entry name" value="DUF3700"/>
</dbReference>
<dbReference type="InterPro" id="IPR029055">
    <property type="entry name" value="Ntn_hydrolases_N"/>
</dbReference>
<dbReference type="InterPro" id="IPR044828">
    <property type="entry name" value="TSJT1-like"/>
</dbReference>
<dbReference type="PANTHER" id="PTHR45952:SF4">
    <property type="entry name" value="ALUMINUM INDUCED PROTEIN WITH YGL AND LRDR MOTIFS"/>
    <property type="match status" value="1"/>
</dbReference>
<dbReference type="Gene3D" id="3.60.20.10">
    <property type="entry name" value="Glutamine Phosphoribosylpyrophosphate, subunit 1, domain 1"/>
    <property type="match status" value="1"/>
</dbReference>
<dbReference type="PANTHER" id="PTHR45952">
    <property type="entry name" value="ALUMINUM INDUCED PROTEIN WITH YGL AND LRDR MOTIFS"/>
    <property type="match status" value="1"/>
</dbReference>
<dbReference type="SUPFAM" id="SSF56235">
    <property type="entry name" value="N-terminal nucleophile aminohydrolases (Ntn hydrolases)"/>
    <property type="match status" value="1"/>
</dbReference>
<feature type="region of interest" description="Disordered" evidence="1">
    <location>
        <begin position="1"/>
        <end position="29"/>
    </location>
</feature>
<dbReference type="SMART" id="SM01172">
    <property type="entry name" value="DUF3700"/>
    <property type="match status" value="1"/>
</dbReference>
<dbReference type="EMBL" id="EF083062">
    <property type="protein sequence ID" value="ABK22413.1"/>
    <property type="molecule type" value="mRNA"/>
</dbReference>
<evidence type="ECO:0000256" key="1">
    <source>
        <dbReference type="SAM" id="MobiDB-lite"/>
    </source>
</evidence>
<dbReference type="AlphaFoldDB" id="A9NP52"/>
<evidence type="ECO:0000259" key="2">
    <source>
        <dbReference type="SMART" id="SM01172"/>
    </source>
</evidence>
<organism evidence="3">
    <name type="scientific">Picea sitchensis</name>
    <name type="common">Sitka spruce</name>
    <name type="synonym">Pinus sitchensis</name>
    <dbReference type="NCBI Taxonomy" id="3332"/>
    <lineage>
        <taxon>Eukaryota</taxon>
        <taxon>Viridiplantae</taxon>
        <taxon>Streptophyta</taxon>
        <taxon>Embryophyta</taxon>
        <taxon>Tracheophyta</taxon>
        <taxon>Spermatophyta</taxon>
        <taxon>Pinopsida</taxon>
        <taxon>Pinidae</taxon>
        <taxon>Conifers I</taxon>
        <taxon>Pinales</taxon>
        <taxon>Pinaceae</taxon>
        <taxon>Picea</taxon>
    </lineage>
</organism>
<accession>A9NP52</accession>
<sequence length="249" mass="27057">MLTVLKRSVAQGPEELTSPNGKADQRKNGSDVVQSFVSANSGTVCINLGDAGAMAYTHSRQPLLTPRSFGVVDDIFCIFEGILDNVAVLRQRYGLNKSLNEVAIVIEAYRTLRDRGPYPADEVVRELSGKFSFVLYDSTSQAFFTAVDADGSVPFFWGTAADGYLVLSDEPDVLKEGCGKSFAPFPQGCFFSTSGGLQSFEHPSNKLMPMPRVDSDGQMCGANFKVDVYAKKQTSMPRVGSEANWANTF</sequence>
<proteinExistence type="evidence at transcript level"/>
<reference evidence="3" key="1">
    <citation type="journal article" date="2008" name="BMC Genomics">
        <title>A conifer genomics resource of 200,000 spruce (Picea spp.) ESTs and 6,464 high-quality, sequence-finished full-length cDNAs for Sitka spruce (Picea sitchensis).</title>
        <authorList>
            <person name="Ralph S.G."/>
            <person name="Chun H.J."/>
            <person name="Kolosova N."/>
            <person name="Cooper D."/>
            <person name="Oddy C."/>
            <person name="Ritland C.E."/>
            <person name="Kirkpatrick R."/>
            <person name="Moore R."/>
            <person name="Barber S."/>
            <person name="Holt R.A."/>
            <person name="Jones S.J."/>
            <person name="Marra M.A."/>
            <person name="Douglas C.J."/>
            <person name="Ritland K."/>
            <person name="Bohlmann J."/>
        </authorList>
    </citation>
    <scope>NUCLEOTIDE SEQUENCE</scope>
    <source>
        <tissue evidence="3">Green portion of the leader tissue</tissue>
    </source>
</reference>